<gene>
    <name evidence="2" type="ORF">MCC10044_0252</name>
</gene>
<dbReference type="EMBL" id="SHQV01000004">
    <property type="protein sequence ID" value="TCE46168.1"/>
    <property type="molecule type" value="Genomic_DNA"/>
</dbReference>
<feature type="transmembrane region" description="Helical" evidence="1">
    <location>
        <begin position="6"/>
        <end position="28"/>
    </location>
</feature>
<accession>A0AB74HDY0</accession>
<keyword evidence="1" id="KW-0812">Transmembrane</keyword>
<evidence type="ECO:0000256" key="1">
    <source>
        <dbReference type="SAM" id="Phobius"/>
    </source>
</evidence>
<keyword evidence="1" id="KW-0472">Membrane</keyword>
<evidence type="ECO:0000313" key="2">
    <source>
        <dbReference type="EMBL" id="TCE46168.1"/>
    </source>
</evidence>
<keyword evidence="1" id="KW-1133">Transmembrane helix</keyword>
<dbReference type="Proteomes" id="UP000293319">
    <property type="component" value="Unassembled WGS sequence"/>
</dbReference>
<dbReference type="RefSeq" id="WP_117714495.1">
    <property type="nucleotide sequence ID" value="NZ_SHQV01000004.1"/>
</dbReference>
<proteinExistence type="predicted"/>
<protein>
    <submittedName>
        <fullName evidence="2">Uncharacterized protein</fullName>
    </submittedName>
</protein>
<name>A0AB74HDY0_BIFLL</name>
<evidence type="ECO:0000313" key="3">
    <source>
        <dbReference type="Proteomes" id="UP000293319"/>
    </source>
</evidence>
<organism evidence="2 3">
    <name type="scientific">Bifidobacterium longum subsp. longum</name>
    <dbReference type="NCBI Taxonomy" id="1679"/>
    <lineage>
        <taxon>Bacteria</taxon>
        <taxon>Bacillati</taxon>
        <taxon>Actinomycetota</taxon>
        <taxon>Actinomycetes</taxon>
        <taxon>Bifidobacteriales</taxon>
        <taxon>Bifidobacteriaceae</taxon>
        <taxon>Bifidobacterium</taxon>
    </lineage>
</organism>
<comment type="caution">
    <text evidence="2">The sequence shown here is derived from an EMBL/GenBank/DDBJ whole genome shotgun (WGS) entry which is preliminary data.</text>
</comment>
<reference evidence="2 3" key="1">
    <citation type="journal article" date="2018" name="Sci. Rep.">
        <title>Genomic diversity and distribution of Bifidobacterium longum subsp. longum across the human lifespan.</title>
        <authorList>
            <person name="Odamaki T."/>
            <person name="Bottacini F."/>
            <person name="Kato K."/>
            <person name="Mitsuyama E."/>
            <person name="Yoshida K."/>
            <person name="Horigome A."/>
            <person name="Xiao J.Z."/>
            <person name="van Sinderen D."/>
        </authorList>
    </citation>
    <scope>NUCLEOTIDE SEQUENCE [LARGE SCALE GENOMIC DNA]</scope>
    <source>
        <strain evidence="2 3">MCC10044</strain>
    </source>
</reference>
<sequence length="205" mass="23048">MIEEALNIANGLASIAALISFSVAVCTWKRNRDRLMDGMLNVGRIAERSPRTAIRFQNVGGTGVLIQSIWFRCESYSAGNVNDPNMPRNVLMPGEFFNEYVTGDAEDVVVIYATHNDVTVRHIDRFQLDGTSALPSRIRQYTKPTRKMRKAMKYRCGELFQNTMDCAPQRRTIPATMQPKDGDPLDYAINWLDTNGYHAIRGGIG</sequence>
<dbReference type="AlphaFoldDB" id="A0AB74HDY0"/>